<keyword evidence="3" id="KW-1185">Reference proteome</keyword>
<organism evidence="2 3">
    <name type="scientific">Psychrobacillus glaciei</name>
    <dbReference type="NCBI Taxonomy" id="2283160"/>
    <lineage>
        <taxon>Bacteria</taxon>
        <taxon>Bacillati</taxon>
        <taxon>Bacillota</taxon>
        <taxon>Bacilli</taxon>
        <taxon>Bacillales</taxon>
        <taxon>Bacillaceae</taxon>
        <taxon>Psychrobacillus</taxon>
    </lineage>
</organism>
<sequence length="187" mass="21876">MYRRTEGRHIFMALAICLFLFSPLVIFFEPLIVAETLYYERGVWITQVPKINFMLCGIAMLLLLLAFVALWLMNMNKLSIVLAVLCTCGCLVLLHGGSLSYVSLSGEAITFRHAFSQDKQSYTWDSIDSIHYFDDLENDVQPFYVFYFPDGEEFQLKKNGLLTEEIRIRIDQKIRELNIPFERIHEW</sequence>
<reference evidence="2 3" key="1">
    <citation type="submission" date="2018-07" db="EMBL/GenBank/DDBJ databases">
        <title>Complete genome sequence of Psychrobacillus sp. PB01, isolated from iceberg, and comparative genome analysis of Psychrobacillus strains.</title>
        <authorList>
            <person name="Lee P.C."/>
        </authorList>
    </citation>
    <scope>NUCLEOTIDE SEQUENCE [LARGE SCALE GENOMIC DNA]</scope>
    <source>
        <strain evidence="2 3">PB01</strain>
    </source>
</reference>
<dbReference type="RefSeq" id="WP_151700065.1">
    <property type="nucleotide sequence ID" value="NZ_CP031223.1"/>
</dbReference>
<evidence type="ECO:0008006" key="4">
    <source>
        <dbReference type="Google" id="ProtNLM"/>
    </source>
</evidence>
<feature type="transmembrane region" description="Helical" evidence="1">
    <location>
        <begin position="12"/>
        <end position="39"/>
    </location>
</feature>
<protein>
    <recommendedName>
        <fullName evidence="4">DUF5673 domain-containing protein</fullName>
    </recommendedName>
</protein>
<keyword evidence="1" id="KW-1133">Transmembrane helix</keyword>
<keyword evidence="1" id="KW-0472">Membrane</keyword>
<keyword evidence="1" id="KW-0812">Transmembrane</keyword>
<gene>
    <name evidence="2" type="ORF">PB01_10000</name>
</gene>
<evidence type="ECO:0000256" key="1">
    <source>
        <dbReference type="SAM" id="Phobius"/>
    </source>
</evidence>
<evidence type="ECO:0000313" key="2">
    <source>
        <dbReference type="EMBL" id="QFF99135.1"/>
    </source>
</evidence>
<feature type="transmembrane region" description="Helical" evidence="1">
    <location>
        <begin position="51"/>
        <end position="73"/>
    </location>
</feature>
<dbReference type="KEGG" id="psyo:PB01_10000"/>
<dbReference type="AlphaFoldDB" id="A0A5J6SMG6"/>
<evidence type="ECO:0000313" key="3">
    <source>
        <dbReference type="Proteomes" id="UP000325517"/>
    </source>
</evidence>
<proteinExistence type="predicted"/>
<dbReference type="OrthoDB" id="2890462at2"/>
<feature type="transmembrane region" description="Helical" evidence="1">
    <location>
        <begin position="80"/>
        <end position="102"/>
    </location>
</feature>
<accession>A0A5J6SMG6</accession>
<name>A0A5J6SMG6_9BACI</name>
<dbReference type="EMBL" id="CP031223">
    <property type="protein sequence ID" value="QFF99135.1"/>
    <property type="molecule type" value="Genomic_DNA"/>
</dbReference>
<dbReference type="Proteomes" id="UP000325517">
    <property type="component" value="Chromosome"/>
</dbReference>